<dbReference type="AlphaFoldDB" id="A0A501PNC1"/>
<protein>
    <recommendedName>
        <fullName evidence="3 10">Carbonic anhydrase</fullName>
        <ecNumber evidence="2 10">4.2.1.1</ecNumber>
    </recommendedName>
    <alternativeName>
        <fullName evidence="7 10">Carbonate dehydratase</fullName>
    </alternativeName>
</protein>
<reference evidence="12" key="1">
    <citation type="submission" date="2019-06" db="EMBL/GenBank/DDBJ databases">
        <title>The complete genome of Emcibacter congregatus ZYLT.</title>
        <authorList>
            <person name="Zhao Z."/>
        </authorList>
    </citation>
    <scope>NUCLEOTIDE SEQUENCE [LARGE SCALE GENOMIC DNA]</scope>
    <source>
        <strain evidence="12">MCCC 1A06723</strain>
    </source>
</reference>
<dbReference type="Proteomes" id="UP000319148">
    <property type="component" value="Unassembled WGS sequence"/>
</dbReference>
<feature type="binding site" evidence="9">
    <location>
        <position position="42"/>
    </location>
    <ligand>
        <name>Zn(2+)</name>
        <dbReference type="ChEBI" id="CHEBI:29105"/>
    </ligand>
</feature>
<feature type="binding site" evidence="9">
    <location>
        <position position="106"/>
    </location>
    <ligand>
        <name>Zn(2+)</name>
        <dbReference type="ChEBI" id="CHEBI:29105"/>
    </ligand>
</feature>
<dbReference type="InterPro" id="IPR045066">
    <property type="entry name" value="Beta_CA_cladeB"/>
</dbReference>
<keyword evidence="12" id="KW-1185">Reference proteome</keyword>
<evidence type="ECO:0000256" key="8">
    <source>
        <dbReference type="ARBA" id="ARBA00048348"/>
    </source>
</evidence>
<comment type="function">
    <text evidence="10">Reversible hydration of carbon dioxide.</text>
</comment>
<evidence type="ECO:0000256" key="7">
    <source>
        <dbReference type="ARBA" id="ARBA00031969"/>
    </source>
</evidence>
<dbReference type="SMART" id="SM00947">
    <property type="entry name" value="Pro_CA"/>
    <property type="match status" value="1"/>
</dbReference>
<keyword evidence="5 9" id="KW-0862">Zinc</keyword>
<dbReference type="EMBL" id="VFIY01000005">
    <property type="protein sequence ID" value="TPD61933.1"/>
    <property type="molecule type" value="Genomic_DNA"/>
</dbReference>
<dbReference type="CDD" id="cd00884">
    <property type="entry name" value="beta_CA_cladeB"/>
    <property type="match status" value="1"/>
</dbReference>
<dbReference type="FunFam" id="3.40.1050.10:FF:000003">
    <property type="entry name" value="Carbonic anhydrase"/>
    <property type="match status" value="1"/>
</dbReference>
<evidence type="ECO:0000256" key="10">
    <source>
        <dbReference type="RuleBase" id="RU003956"/>
    </source>
</evidence>
<comment type="cofactor">
    <cofactor evidence="9">
        <name>Zn(2+)</name>
        <dbReference type="ChEBI" id="CHEBI:29105"/>
    </cofactor>
    <text evidence="9">Binds 1 zinc ion per subunit.</text>
</comment>
<comment type="catalytic activity">
    <reaction evidence="8 10">
        <text>hydrogencarbonate + H(+) = CO2 + H2O</text>
        <dbReference type="Rhea" id="RHEA:10748"/>
        <dbReference type="ChEBI" id="CHEBI:15377"/>
        <dbReference type="ChEBI" id="CHEBI:15378"/>
        <dbReference type="ChEBI" id="CHEBI:16526"/>
        <dbReference type="ChEBI" id="CHEBI:17544"/>
        <dbReference type="EC" id="4.2.1.1"/>
    </reaction>
</comment>
<name>A0A501PNC1_9PROT</name>
<accession>A0A501PNC1</accession>
<proteinExistence type="inferred from homology"/>
<dbReference type="InterPro" id="IPR001765">
    <property type="entry name" value="Carbonic_anhydrase"/>
</dbReference>
<evidence type="ECO:0000256" key="4">
    <source>
        <dbReference type="ARBA" id="ARBA00022723"/>
    </source>
</evidence>
<comment type="caution">
    <text evidence="11">The sequence shown here is derived from an EMBL/GenBank/DDBJ whole genome shotgun (WGS) entry which is preliminary data.</text>
</comment>
<evidence type="ECO:0000256" key="2">
    <source>
        <dbReference type="ARBA" id="ARBA00012925"/>
    </source>
</evidence>
<feature type="binding site" evidence="9">
    <location>
        <position position="44"/>
    </location>
    <ligand>
        <name>Zn(2+)</name>
        <dbReference type="ChEBI" id="CHEBI:29105"/>
    </ligand>
</feature>
<organism evidence="11 12">
    <name type="scientific">Emcibacter nanhaiensis</name>
    <dbReference type="NCBI Taxonomy" id="1505037"/>
    <lineage>
        <taxon>Bacteria</taxon>
        <taxon>Pseudomonadati</taxon>
        <taxon>Pseudomonadota</taxon>
        <taxon>Alphaproteobacteria</taxon>
        <taxon>Emcibacterales</taxon>
        <taxon>Emcibacteraceae</taxon>
        <taxon>Emcibacter</taxon>
    </lineage>
</organism>
<dbReference type="GO" id="GO:0015976">
    <property type="term" value="P:carbon utilization"/>
    <property type="evidence" value="ECO:0007669"/>
    <property type="project" value="InterPro"/>
</dbReference>
<dbReference type="GO" id="GO:0004089">
    <property type="term" value="F:carbonate dehydratase activity"/>
    <property type="evidence" value="ECO:0007669"/>
    <property type="project" value="UniProtKB-UniRule"/>
</dbReference>
<evidence type="ECO:0000256" key="5">
    <source>
        <dbReference type="ARBA" id="ARBA00022833"/>
    </source>
</evidence>
<evidence type="ECO:0000256" key="3">
    <source>
        <dbReference type="ARBA" id="ARBA00014628"/>
    </source>
</evidence>
<dbReference type="Gene3D" id="3.40.1050.10">
    <property type="entry name" value="Carbonic anhydrase"/>
    <property type="match status" value="1"/>
</dbReference>
<evidence type="ECO:0000256" key="9">
    <source>
        <dbReference type="PIRSR" id="PIRSR601765-1"/>
    </source>
</evidence>
<keyword evidence="6 10" id="KW-0456">Lyase</keyword>
<dbReference type="PANTHER" id="PTHR11002:SF76">
    <property type="entry name" value="CARBONIC ANHYDRASE"/>
    <property type="match status" value="1"/>
</dbReference>
<dbReference type="GO" id="GO:0008270">
    <property type="term" value="F:zinc ion binding"/>
    <property type="evidence" value="ECO:0007669"/>
    <property type="project" value="UniProtKB-UniRule"/>
</dbReference>
<comment type="similarity">
    <text evidence="1 10">Belongs to the beta-class carbonic anhydrase family.</text>
</comment>
<dbReference type="InterPro" id="IPR036874">
    <property type="entry name" value="Carbonic_anhydrase_sf"/>
</dbReference>
<evidence type="ECO:0000313" key="11">
    <source>
        <dbReference type="EMBL" id="TPD61933.1"/>
    </source>
</evidence>
<evidence type="ECO:0000313" key="12">
    <source>
        <dbReference type="Proteomes" id="UP000319148"/>
    </source>
</evidence>
<gene>
    <name evidence="11" type="ORF">FIV46_06935</name>
</gene>
<dbReference type="EC" id="4.2.1.1" evidence="2 10"/>
<dbReference type="Pfam" id="PF00484">
    <property type="entry name" value="Pro_CA"/>
    <property type="match status" value="1"/>
</dbReference>
<dbReference type="RefSeq" id="WP_139939800.1">
    <property type="nucleotide sequence ID" value="NZ_JBHSYP010000003.1"/>
</dbReference>
<dbReference type="PROSITE" id="PS00705">
    <property type="entry name" value="PROK_CO2_ANHYDRASE_2"/>
    <property type="match status" value="1"/>
</dbReference>
<dbReference type="PANTHER" id="PTHR11002">
    <property type="entry name" value="CARBONIC ANHYDRASE"/>
    <property type="match status" value="1"/>
</dbReference>
<evidence type="ECO:0000256" key="1">
    <source>
        <dbReference type="ARBA" id="ARBA00006217"/>
    </source>
</evidence>
<dbReference type="InterPro" id="IPR015892">
    <property type="entry name" value="Carbonic_anhydrase_CS"/>
</dbReference>
<evidence type="ECO:0000256" key="6">
    <source>
        <dbReference type="ARBA" id="ARBA00023239"/>
    </source>
</evidence>
<dbReference type="SUPFAM" id="SSF53056">
    <property type="entry name" value="beta-carbonic anhydrase, cab"/>
    <property type="match status" value="1"/>
</dbReference>
<sequence length="211" mass="23928">MPLRNLIEGHKNFLSGRFQQDKKLYEELVDKGQSPEVMIISCCDSRADPVIITEAEPGSVFSLRNVANLVPPYHPDGNQHSSSAALEFAVRHLKVNDIVIMGHAHCGGIKALYHGDFDNQDHVDFIEPWMSIANEARRNTLRKFDGESEGKILREMEKESIRVSLKNLRTFRWIKAAEQDGSLRLHGWHFEIESGTLYALDEKSGEFSPLV</sequence>
<feature type="binding site" evidence="9">
    <location>
        <position position="103"/>
    </location>
    <ligand>
        <name>Zn(2+)</name>
        <dbReference type="ChEBI" id="CHEBI:29105"/>
    </ligand>
</feature>
<keyword evidence="4 9" id="KW-0479">Metal-binding</keyword>
<dbReference type="OrthoDB" id="9797527at2"/>